<accession>A0A9I9EI78</accession>
<sequence>MASFYYRQDGKLLRLFSSSISKRLDGIRDNQEEEFVVPGVDEVVVVPSFFTFSLA</sequence>
<organism evidence="1">
    <name type="scientific">Cucumis melo</name>
    <name type="common">Muskmelon</name>
    <dbReference type="NCBI Taxonomy" id="3656"/>
    <lineage>
        <taxon>Eukaryota</taxon>
        <taxon>Viridiplantae</taxon>
        <taxon>Streptophyta</taxon>
        <taxon>Embryophyta</taxon>
        <taxon>Tracheophyta</taxon>
        <taxon>Spermatophyta</taxon>
        <taxon>Magnoliopsida</taxon>
        <taxon>eudicotyledons</taxon>
        <taxon>Gunneridae</taxon>
        <taxon>Pentapetalae</taxon>
        <taxon>rosids</taxon>
        <taxon>fabids</taxon>
        <taxon>Cucurbitales</taxon>
        <taxon>Cucurbitaceae</taxon>
        <taxon>Benincaseae</taxon>
        <taxon>Cucumis</taxon>
    </lineage>
</organism>
<dbReference type="Gramene" id="MELO3C034095.2.1">
    <property type="protein sequence ID" value="MELO3C034095.2.1"/>
    <property type="gene ID" value="MELO3C034095.2"/>
</dbReference>
<dbReference type="AlphaFoldDB" id="A0A9I9EI78"/>
<reference evidence="1" key="1">
    <citation type="submission" date="2023-03" db="UniProtKB">
        <authorList>
            <consortium name="EnsemblPlants"/>
        </authorList>
    </citation>
    <scope>IDENTIFICATION</scope>
</reference>
<proteinExistence type="predicted"/>
<name>A0A9I9EI78_CUCME</name>
<protein>
    <submittedName>
        <fullName evidence="1">Uncharacterized protein</fullName>
    </submittedName>
</protein>
<evidence type="ECO:0000313" key="1">
    <source>
        <dbReference type="EnsemblPlants" id="MELO3C034095.2.1"/>
    </source>
</evidence>
<dbReference type="EnsemblPlants" id="MELO3C034095.2.1">
    <property type="protein sequence ID" value="MELO3C034095.2.1"/>
    <property type="gene ID" value="MELO3C034095.2"/>
</dbReference>